<reference evidence="1" key="1">
    <citation type="submission" date="2020-02" db="EMBL/GenBank/DDBJ databases">
        <title>A new Streptomyces sp. for controlling soil-borne diseases.</title>
        <authorList>
            <person name="Li X."/>
            <person name="Tian Y."/>
            <person name="Gao K."/>
        </authorList>
    </citation>
    <scope>NUCLEOTIDE SEQUENCE [LARGE SCALE GENOMIC DNA]</scope>
    <source>
        <strain evidence="1">0250</strain>
    </source>
</reference>
<accession>A0A6G4AVL9</accession>
<comment type="caution">
    <text evidence="1">The sequence shown here is derived from an EMBL/GenBank/DDBJ whole genome shotgun (WGS) entry which is preliminary data.</text>
</comment>
<dbReference type="EMBL" id="JAAIKT010000084">
    <property type="protein sequence ID" value="NEW76517.1"/>
    <property type="molecule type" value="Genomic_DNA"/>
</dbReference>
<gene>
    <name evidence="1" type="ORF">G4H13_40800</name>
</gene>
<evidence type="ECO:0000313" key="2">
    <source>
        <dbReference type="Proteomes" id="UP000476310"/>
    </source>
</evidence>
<dbReference type="Proteomes" id="UP000476310">
    <property type="component" value="Unassembled WGS sequence"/>
</dbReference>
<proteinExistence type="predicted"/>
<keyword evidence="2" id="KW-1185">Reference proteome</keyword>
<sequence>MINHTMFVQFTEPIPDADLDQYLADVEKATKNTGSLLTFAAQRHLRVPGEEQIPGFIATVVIQLGVTDLEALGALFVSPEVEAVFDTWRTRYPYKAAWANHETLA</sequence>
<evidence type="ECO:0000313" key="1">
    <source>
        <dbReference type="EMBL" id="NEW76517.1"/>
    </source>
</evidence>
<organism evidence="1 2">
    <name type="scientific">Streptomyces rhizosphaericus</name>
    <dbReference type="NCBI Taxonomy" id="114699"/>
    <lineage>
        <taxon>Bacteria</taxon>
        <taxon>Bacillati</taxon>
        <taxon>Actinomycetota</taxon>
        <taxon>Actinomycetes</taxon>
        <taxon>Kitasatosporales</taxon>
        <taxon>Streptomycetaceae</taxon>
        <taxon>Streptomyces</taxon>
        <taxon>Streptomyces violaceusniger group</taxon>
    </lineage>
</organism>
<name>A0A6G4AVL9_9ACTN</name>
<dbReference type="AlphaFoldDB" id="A0A6G4AVL9"/>
<dbReference type="RefSeq" id="WP_164435469.1">
    <property type="nucleotide sequence ID" value="NZ_JAAIKT010000084.1"/>
</dbReference>
<protein>
    <submittedName>
        <fullName evidence="1">Uncharacterized protein</fullName>
    </submittedName>
</protein>